<keyword evidence="3" id="KW-1185">Reference proteome</keyword>
<proteinExistence type="predicted"/>
<reference evidence="3" key="1">
    <citation type="journal article" date="2019" name="Int. J. Syst. Evol. Microbiol.">
        <title>The Global Catalogue of Microorganisms (GCM) 10K type strain sequencing project: providing services to taxonomists for standard genome sequencing and annotation.</title>
        <authorList>
            <consortium name="The Broad Institute Genomics Platform"/>
            <consortium name="The Broad Institute Genome Sequencing Center for Infectious Disease"/>
            <person name="Wu L."/>
            <person name="Ma J."/>
        </authorList>
    </citation>
    <scope>NUCLEOTIDE SEQUENCE [LARGE SCALE GENOMIC DNA]</scope>
    <source>
        <strain evidence="3">CCUG 56756</strain>
    </source>
</reference>
<accession>A0ABW3LFG5</accession>
<keyword evidence="1" id="KW-1133">Transmembrane helix</keyword>
<organism evidence="2 3">
    <name type="scientific">Metaplanococcus flavidus</name>
    <dbReference type="NCBI Taxonomy" id="569883"/>
    <lineage>
        <taxon>Bacteria</taxon>
        <taxon>Bacillati</taxon>
        <taxon>Bacillota</taxon>
        <taxon>Bacilli</taxon>
        <taxon>Bacillales</taxon>
        <taxon>Caryophanaceae</taxon>
        <taxon>Metaplanococcus</taxon>
    </lineage>
</organism>
<dbReference type="EMBL" id="JBHTKI010000046">
    <property type="protein sequence ID" value="MFD1032892.1"/>
    <property type="molecule type" value="Genomic_DNA"/>
</dbReference>
<feature type="transmembrane region" description="Helical" evidence="1">
    <location>
        <begin position="9"/>
        <end position="27"/>
    </location>
</feature>
<dbReference type="Proteomes" id="UP001597109">
    <property type="component" value="Unassembled WGS sequence"/>
</dbReference>
<keyword evidence="1" id="KW-0812">Transmembrane</keyword>
<evidence type="ECO:0000256" key="1">
    <source>
        <dbReference type="SAM" id="Phobius"/>
    </source>
</evidence>
<protein>
    <submittedName>
        <fullName evidence="2">Uncharacterized protein</fullName>
    </submittedName>
</protein>
<evidence type="ECO:0000313" key="2">
    <source>
        <dbReference type="EMBL" id="MFD1032892.1"/>
    </source>
</evidence>
<evidence type="ECO:0000313" key="3">
    <source>
        <dbReference type="Proteomes" id="UP001597109"/>
    </source>
</evidence>
<feature type="transmembrane region" description="Helical" evidence="1">
    <location>
        <begin position="33"/>
        <end position="53"/>
    </location>
</feature>
<sequence length="65" mass="7103">MVKSILKTFIGVMLGTVIAVFAISLWRNEEMNWEQVITTGVGAVIGLLILAGIKRAIKKAEDDTQ</sequence>
<comment type="caution">
    <text evidence="2">The sequence shown here is derived from an EMBL/GenBank/DDBJ whole genome shotgun (WGS) entry which is preliminary data.</text>
</comment>
<gene>
    <name evidence="2" type="ORF">ACFQ1X_15790</name>
</gene>
<name>A0ABW3LFG5_9BACL</name>
<keyword evidence="1" id="KW-0472">Membrane</keyword>